<dbReference type="PROSITE" id="PS51671">
    <property type="entry name" value="ACT"/>
    <property type="match status" value="1"/>
</dbReference>
<evidence type="ECO:0000256" key="8">
    <source>
        <dbReference type="ARBA" id="ARBA00022640"/>
    </source>
</evidence>
<evidence type="ECO:0000256" key="3">
    <source>
        <dbReference type="ARBA" id="ARBA00004986"/>
    </source>
</evidence>
<dbReference type="Gene3D" id="3.40.1160.10">
    <property type="entry name" value="Acetylglutamate kinase-like"/>
    <property type="match status" value="1"/>
</dbReference>
<feature type="domain" description="ACT" evidence="20">
    <location>
        <begin position="406"/>
        <end position="484"/>
    </location>
</feature>
<evidence type="ECO:0000256" key="9">
    <source>
        <dbReference type="ARBA" id="ARBA00022679"/>
    </source>
</evidence>
<dbReference type="EC" id="2.7.2.4" evidence="18"/>
<evidence type="ECO:0000256" key="1">
    <source>
        <dbReference type="ARBA" id="ARBA00004229"/>
    </source>
</evidence>
<reference evidence="21 22" key="1">
    <citation type="submission" date="2019-06" db="EMBL/GenBank/DDBJ databases">
        <title>A chromosomal-level reference genome of Carpinus fangiana (Coryloideae, Betulaceae).</title>
        <authorList>
            <person name="Yang X."/>
            <person name="Wang Z."/>
            <person name="Zhang L."/>
            <person name="Hao G."/>
            <person name="Liu J."/>
            <person name="Yang Y."/>
        </authorList>
    </citation>
    <scope>NUCLEOTIDE SEQUENCE [LARGE SCALE GENOMIC DNA]</scope>
    <source>
        <strain evidence="21">Cfa_2016G</strain>
        <tissue evidence="21">Leaf</tissue>
    </source>
</reference>
<evidence type="ECO:0000256" key="11">
    <source>
        <dbReference type="ARBA" id="ARBA00022737"/>
    </source>
</evidence>
<evidence type="ECO:0000256" key="7">
    <source>
        <dbReference type="ARBA" id="ARBA00022605"/>
    </source>
</evidence>
<keyword evidence="7 19" id="KW-0028">Amino-acid biosynthesis</keyword>
<dbReference type="FunFam" id="3.30.70.260:FF:000020">
    <property type="entry name" value="Aspartokinase 1"/>
    <property type="match status" value="1"/>
</dbReference>
<dbReference type="SUPFAM" id="SSF53633">
    <property type="entry name" value="Carbamate kinase-like"/>
    <property type="match status" value="1"/>
</dbReference>
<comment type="subcellular location">
    <subcellularLocation>
        <location evidence="1">Plastid</location>
        <location evidence="1">Chloroplast</location>
    </subcellularLocation>
</comment>
<keyword evidence="13 18" id="KW-0418">Kinase</keyword>
<dbReference type="Proteomes" id="UP000327013">
    <property type="component" value="Chromosome 3"/>
</dbReference>
<dbReference type="InterPro" id="IPR045865">
    <property type="entry name" value="ACT-like_dom_sf"/>
</dbReference>
<dbReference type="GO" id="GO:0009570">
    <property type="term" value="C:chloroplast stroma"/>
    <property type="evidence" value="ECO:0007669"/>
    <property type="project" value="TreeGrafter"/>
</dbReference>
<keyword evidence="10" id="KW-0791">Threonine biosynthesis</keyword>
<dbReference type="InterPro" id="IPR036393">
    <property type="entry name" value="AceGlu_kinase-like_sf"/>
</dbReference>
<dbReference type="FunFam" id="3.30.70.260:FF:000016">
    <property type="entry name" value="Aspartokinase"/>
    <property type="match status" value="1"/>
</dbReference>
<accession>A0A5N6QXT5</accession>
<dbReference type="PANTHER" id="PTHR21499">
    <property type="entry name" value="ASPARTATE KINASE"/>
    <property type="match status" value="1"/>
</dbReference>
<name>A0A5N6QXT5_9ROSI</name>
<evidence type="ECO:0000256" key="16">
    <source>
        <dbReference type="ARBA" id="ARBA00047872"/>
    </source>
</evidence>
<dbReference type="InterPro" id="IPR042199">
    <property type="entry name" value="AsparK_Bifunc_asparK/hSer_DH"/>
</dbReference>
<organism evidence="21 22">
    <name type="scientific">Carpinus fangiana</name>
    <dbReference type="NCBI Taxonomy" id="176857"/>
    <lineage>
        <taxon>Eukaryota</taxon>
        <taxon>Viridiplantae</taxon>
        <taxon>Streptophyta</taxon>
        <taxon>Embryophyta</taxon>
        <taxon>Tracheophyta</taxon>
        <taxon>Spermatophyta</taxon>
        <taxon>Magnoliopsida</taxon>
        <taxon>eudicotyledons</taxon>
        <taxon>Gunneridae</taxon>
        <taxon>Pentapetalae</taxon>
        <taxon>rosids</taxon>
        <taxon>fabids</taxon>
        <taxon>Fagales</taxon>
        <taxon>Betulaceae</taxon>
        <taxon>Carpinus</taxon>
    </lineage>
</organism>
<dbReference type="GO" id="GO:0009090">
    <property type="term" value="P:homoserine biosynthetic process"/>
    <property type="evidence" value="ECO:0007669"/>
    <property type="project" value="TreeGrafter"/>
</dbReference>
<dbReference type="GO" id="GO:0004072">
    <property type="term" value="F:aspartate kinase activity"/>
    <property type="evidence" value="ECO:0007669"/>
    <property type="project" value="UniProtKB-EC"/>
</dbReference>
<dbReference type="UniPathway" id="UPA00051">
    <property type="reaction ID" value="UER00462"/>
</dbReference>
<evidence type="ECO:0000256" key="10">
    <source>
        <dbReference type="ARBA" id="ARBA00022697"/>
    </source>
</evidence>
<dbReference type="UniPathway" id="UPA00050">
    <property type="reaction ID" value="UER00461"/>
</dbReference>
<evidence type="ECO:0000256" key="4">
    <source>
        <dbReference type="ARBA" id="ARBA00005139"/>
    </source>
</evidence>
<dbReference type="InterPro" id="IPR047896">
    <property type="entry name" value="AK1_ACT_1"/>
</dbReference>
<keyword evidence="6" id="KW-0150">Chloroplast</keyword>
<comment type="function">
    <text evidence="17">Involved in the first step of essential amino acids lysine, threonine, methionine and isoleucine synthesis via the aspartate-family pathway.</text>
</comment>
<dbReference type="InterPro" id="IPR001341">
    <property type="entry name" value="Asp_kinase"/>
</dbReference>
<dbReference type="Gene3D" id="3.30.70.260">
    <property type="match status" value="2"/>
</dbReference>
<gene>
    <name evidence="21" type="ORF">FH972_007168</name>
</gene>
<comment type="catalytic activity">
    <reaction evidence="16 18">
        <text>L-aspartate + ATP = 4-phospho-L-aspartate + ADP</text>
        <dbReference type="Rhea" id="RHEA:23776"/>
        <dbReference type="ChEBI" id="CHEBI:29991"/>
        <dbReference type="ChEBI" id="CHEBI:30616"/>
        <dbReference type="ChEBI" id="CHEBI:57535"/>
        <dbReference type="ChEBI" id="CHEBI:456216"/>
        <dbReference type="EC" id="2.7.2.4"/>
    </reaction>
</comment>
<keyword evidence="9 18" id="KW-0808">Transferase</keyword>
<evidence type="ECO:0000256" key="12">
    <source>
        <dbReference type="ARBA" id="ARBA00022741"/>
    </source>
</evidence>
<dbReference type="InterPro" id="IPR001048">
    <property type="entry name" value="Asp/Glu/Uridylate_kinase"/>
</dbReference>
<keyword evidence="8" id="KW-0934">Plastid</keyword>
<dbReference type="InterPro" id="IPR041746">
    <property type="entry name" value="AK-LysC-like"/>
</dbReference>
<dbReference type="Gene3D" id="1.20.120.1320">
    <property type="entry name" value="Aspartokinase, catalytic domain"/>
    <property type="match status" value="1"/>
</dbReference>
<comment type="similarity">
    <text evidence="5 18">Belongs to the aspartokinase family.</text>
</comment>
<proteinExistence type="inferred from homology"/>
<dbReference type="InterPro" id="IPR054352">
    <property type="entry name" value="ACT_Aspartokinase"/>
</dbReference>
<dbReference type="Pfam" id="PF00696">
    <property type="entry name" value="AA_kinase"/>
    <property type="match status" value="1"/>
</dbReference>
<dbReference type="InterPro" id="IPR018042">
    <property type="entry name" value="Aspartate_kinase_CS"/>
</dbReference>
<keyword evidence="14" id="KW-0067">ATP-binding</keyword>
<dbReference type="GO" id="GO:0009088">
    <property type="term" value="P:threonine biosynthetic process"/>
    <property type="evidence" value="ECO:0007669"/>
    <property type="project" value="UniProtKB-UniPathway"/>
</dbReference>
<evidence type="ECO:0000256" key="6">
    <source>
        <dbReference type="ARBA" id="ARBA00022528"/>
    </source>
</evidence>
<keyword evidence="15" id="KW-0809">Transit peptide</keyword>
<dbReference type="AlphaFoldDB" id="A0A5N6QXT5"/>
<protein>
    <recommendedName>
        <fullName evidence="18">Aspartokinase</fullName>
        <ecNumber evidence="18">2.7.2.4</ecNumber>
    </recommendedName>
</protein>
<evidence type="ECO:0000256" key="18">
    <source>
        <dbReference type="RuleBase" id="RU003448"/>
    </source>
</evidence>
<evidence type="ECO:0000256" key="14">
    <source>
        <dbReference type="ARBA" id="ARBA00022840"/>
    </source>
</evidence>
<keyword evidence="11" id="KW-0677">Repeat</keyword>
<evidence type="ECO:0000256" key="19">
    <source>
        <dbReference type="RuleBase" id="RU004249"/>
    </source>
</evidence>
<dbReference type="FunFam" id="3.40.1160.10:FF:000012">
    <property type="entry name" value="Aspartokinase"/>
    <property type="match status" value="1"/>
</dbReference>
<keyword evidence="22" id="KW-1185">Reference proteome</keyword>
<evidence type="ECO:0000256" key="5">
    <source>
        <dbReference type="ARBA" id="ARBA00010122"/>
    </source>
</evidence>
<dbReference type="GO" id="GO:0005524">
    <property type="term" value="F:ATP binding"/>
    <property type="evidence" value="ECO:0007669"/>
    <property type="project" value="UniProtKB-KW"/>
</dbReference>
<dbReference type="CDD" id="cd04244">
    <property type="entry name" value="AAK_AK-LysC-like"/>
    <property type="match status" value="1"/>
</dbReference>
<dbReference type="GO" id="GO:0009089">
    <property type="term" value="P:lysine biosynthetic process via diaminopimelate"/>
    <property type="evidence" value="ECO:0007669"/>
    <property type="project" value="UniProtKB-UniPathway"/>
</dbReference>
<dbReference type="SUPFAM" id="SSF55021">
    <property type="entry name" value="ACT-like"/>
    <property type="match status" value="2"/>
</dbReference>
<comment type="pathway">
    <text evidence="3 19">Amino-acid biosynthesis; L-methionine biosynthesis via de novo pathway; L-homoserine from L-aspartate: step 1/3.</text>
</comment>
<dbReference type="EMBL" id="CM017323">
    <property type="protein sequence ID" value="KAE8021261.1"/>
    <property type="molecule type" value="Genomic_DNA"/>
</dbReference>
<evidence type="ECO:0000256" key="17">
    <source>
        <dbReference type="ARBA" id="ARBA00056387"/>
    </source>
</evidence>
<sequence length="548" mass="60418">MEAGLQFAGVKTLCHVSSRRSSYFRPLRPKWLRFATSVASASGLSHSSVKSSCRSRVLKVSCEAVSVDVLQRKETENQGFDEAENQMTCVMKFGGSSVANAERMREVAELILGFPNERPVIVLSAMGKTTNKLLLAGEKAVGCGVSNISSIEELSFIKALHLKTVEELGIDKSTIASRLEELEQLLKGIAMMKELTLRTKDYLVSFGECMSTRIFAAYLNKIGVKARQYDAFEIGFITTDDFTNADILEATYPAVAKKLIGDWVYEPAIPIVTGFLGKGWRSCAVTTLGRGGSDLTATTIGKALGLREIQVWKDVDGVLTCDPNIYPRAEPVPYLTFDEAAELAYFGAQVLHPQSMRPAREGDIPVRVKNSYNPNAPGTLITRTRDMSKAELTSIVLKRNITMLDIVSTRMLGQFGFLAKVFSTFEDLGISVDVVATSEVSISLTLDPSKLWSRELIQQELDHVVEELEKIAVVNLLQHRSIISLIGNVQKSSQILEKAFRVLRTNKVNVQMISQGASKVNISLVVNDKEAEQCVRALHSEFFESDLL</sequence>
<dbReference type="PROSITE" id="PS00324">
    <property type="entry name" value="ASPARTOKINASE"/>
    <property type="match status" value="1"/>
</dbReference>
<comment type="pathway">
    <text evidence="4 19">Amino-acid biosynthesis; L-threonine biosynthesis; L-threonine from L-aspartate: step 1/5.</text>
</comment>
<comment type="pathway">
    <text evidence="2 19">Amino-acid biosynthesis; L-lysine biosynthesis via DAP pathway; (S)-tetrahydrodipicolinate from L-aspartate: step 1/4.</text>
</comment>
<dbReference type="FunFam" id="1.20.120.1320:FF:000001">
    <property type="entry name" value="Aspartokinase"/>
    <property type="match status" value="1"/>
</dbReference>
<dbReference type="OrthoDB" id="4323675at2759"/>
<dbReference type="GO" id="GO:0005829">
    <property type="term" value="C:cytosol"/>
    <property type="evidence" value="ECO:0007669"/>
    <property type="project" value="TreeGrafter"/>
</dbReference>
<dbReference type="NCBIfam" id="TIGR00657">
    <property type="entry name" value="asp_kinases"/>
    <property type="match status" value="1"/>
</dbReference>
<dbReference type="UniPathway" id="UPA00034">
    <property type="reaction ID" value="UER00015"/>
</dbReference>
<dbReference type="CDD" id="cd04933">
    <property type="entry name" value="ACT_AK1-AT_1"/>
    <property type="match status" value="1"/>
</dbReference>
<dbReference type="InterPro" id="IPR002912">
    <property type="entry name" value="ACT_dom"/>
</dbReference>
<evidence type="ECO:0000256" key="2">
    <source>
        <dbReference type="ARBA" id="ARBA00004766"/>
    </source>
</evidence>
<evidence type="ECO:0000313" key="22">
    <source>
        <dbReference type="Proteomes" id="UP000327013"/>
    </source>
</evidence>
<evidence type="ECO:0000256" key="15">
    <source>
        <dbReference type="ARBA" id="ARBA00022946"/>
    </source>
</evidence>
<evidence type="ECO:0000313" key="21">
    <source>
        <dbReference type="EMBL" id="KAE8021261.1"/>
    </source>
</evidence>
<dbReference type="PANTHER" id="PTHR21499:SF59">
    <property type="entry name" value="ASPARTOKINASE"/>
    <property type="match status" value="1"/>
</dbReference>
<dbReference type="Pfam" id="PF22468">
    <property type="entry name" value="ACT_9"/>
    <property type="match status" value="2"/>
</dbReference>
<evidence type="ECO:0000259" key="20">
    <source>
        <dbReference type="PROSITE" id="PS51671"/>
    </source>
</evidence>
<evidence type="ECO:0000256" key="13">
    <source>
        <dbReference type="ARBA" id="ARBA00022777"/>
    </source>
</evidence>
<keyword evidence="12" id="KW-0547">Nucleotide-binding</keyword>